<dbReference type="NCBIfam" id="NF003652">
    <property type="entry name" value="PRK05286.2-5"/>
    <property type="match status" value="1"/>
</dbReference>
<comment type="cofactor">
    <cofactor evidence="1">
        <name>FMN</name>
        <dbReference type="ChEBI" id="CHEBI:58210"/>
    </cofactor>
</comment>
<comment type="subcellular location">
    <subcellularLocation>
        <location evidence="3">Membrane</location>
    </subcellularLocation>
</comment>
<evidence type="ECO:0000256" key="8">
    <source>
        <dbReference type="ARBA" id="ARBA00022630"/>
    </source>
</evidence>
<comment type="similarity">
    <text evidence="5">Belongs to the dihydroorotate dehydrogenase family. Type 2 subfamily.</text>
</comment>
<reference evidence="16 17" key="1">
    <citation type="journal article" date="2016" name="Nat. Commun.">
        <title>Thousands of microbial genomes shed light on interconnected biogeochemical processes in an aquifer system.</title>
        <authorList>
            <person name="Anantharaman K."/>
            <person name="Brown C.T."/>
            <person name="Hug L.A."/>
            <person name="Sharon I."/>
            <person name="Castelle C.J."/>
            <person name="Probst A.J."/>
            <person name="Thomas B.C."/>
            <person name="Singh A."/>
            <person name="Wilkins M.J."/>
            <person name="Karaoz U."/>
            <person name="Brodie E.L."/>
            <person name="Williams K.H."/>
            <person name="Hubbard S.S."/>
            <person name="Banfield J.F."/>
        </authorList>
    </citation>
    <scope>NUCLEOTIDE SEQUENCE [LARGE SCALE GENOMIC DNA]</scope>
</reference>
<dbReference type="GO" id="GO:0006207">
    <property type="term" value="P:'de novo' pyrimidine nucleobase biosynthetic process"/>
    <property type="evidence" value="ECO:0007669"/>
    <property type="project" value="UniProtKB-UniRule"/>
</dbReference>
<evidence type="ECO:0000256" key="11">
    <source>
        <dbReference type="ARBA" id="ARBA00023002"/>
    </source>
</evidence>
<evidence type="ECO:0000256" key="2">
    <source>
        <dbReference type="ARBA" id="ARBA00003125"/>
    </source>
</evidence>
<dbReference type="InterPro" id="IPR050074">
    <property type="entry name" value="DHO_dehydrogenase"/>
</dbReference>
<dbReference type="InterPro" id="IPR005720">
    <property type="entry name" value="Dihydroorotate_DH_cat"/>
</dbReference>
<dbReference type="InterPro" id="IPR001295">
    <property type="entry name" value="Dihydroorotate_DH_CS"/>
</dbReference>
<comment type="pathway">
    <text evidence="4">Pyrimidine metabolism; UMP biosynthesis via de novo pathway; orotate from (S)-dihydroorotate (quinone route): step 1/1.</text>
</comment>
<protein>
    <recommendedName>
        <fullName evidence="7 14">Dihydroorotate dehydrogenase (quinone)</fullName>
        <ecNumber evidence="6 14">1.3.5.2</ecNumber>
    </recommendedName>
</protein>
<evidence type="ECO:0000256" key="7">
    <source>
        <dbReference type="ARBA" id="ARBA00018366"/>
    </source>
</evidence>
<dbReference type="SUPFAM" id="SSF51395">
    <property type="entry name" value="FMN-linked oxidoreductases"/>
    <property type="match status" value="1"/>
</dbReference>
<dbReference type="PANTHER" id="PTHR48109:SF4">
    <property type="entry name" value="DIHYDROOROTATE DEHYDROGENASE (QUINONE), MITOCHONDRIAL"/>
    <property type="match status" value="1"/>
</dbReference>
<sequence length="369" mass="41014">MERKYKWIIKPILFKFDPENVHDNMGVVGRWLGKHFLTRKLASLFWNYSNPALEQNILGINFKNPTGLSAGFDKNAELTEIISSISFGFMEVGSITGEACVGNPKPRLWRLKKSRSLAVNYGLMNDGAEAIAERLGKKLEVKKFDIPVGISIAKTNCKDTVDTEKAIFDYFKAYRAFIDIGDYFTINISCPNAFGGQPFTDSTKLYLLLSKIMSVPKTKPIFIKLSPDLKQKEINEILDIAAKWNVDGFICTNLTKNRNKKQNKNIIDESVPELGGLSGKAVEDLSLELIRYIYKKTGGKASKFVIIGCGGVFSAEDAYKKIKAGASLIQLITGMIFEGPQLISEINLGLVKLLKADGYKNISEAIGKE</sequence>
<dbReference type="AlphaFoldDB" id="A0A1F6VG31"/>
<keyword evidence="10" id="KW-0665">Pyrimidine biosynthesis</keyword>
<dbReference type="UniPathway" id="UPA00070">
    <property type="reaction ID" value="UER00946"/>
</dbReference>
<gene>
    <name evidence="16" type="ORF">A2738_00825</name>
</gene>
<keyword evidence="8" id="KW-0285">Flavoprotein</keyword>
<evidence type="ECO:0000256" key="5">
    <source>
        <dbReference type="ARBA" id="ARBA00005359"/>
    </source>
</evidence>
<evidence type="ECO:0000256" key="9">
    <source>
        <dbReference type="ARBA" id="ARBA00022643"/>
    </source>
</evidence>
<comment type="function">
    <text evidence="2">Catalyzes the conversion of dihydroorotate to orotate with quinone as electron acceptor.</text>
</comment>
<dbReference type="Proteomes" id="UP000178235">
    <property type="component" value="Unassembled WGS sequence"/>
</dbReference>
<dbReference type="EC" id="1.3.5.2" evidence="6 14"/>
<evidence type="ECO:0000313" key="17">
    <source>
        <dbReference type="Proteomes" id="UP000178235"/>
    </source>
</evidence>
<comment type="catalytic activity">
    <reaction evidence="13">
        <text>(S)-dihydroorotate + a quinone = orotate + a quinol</text>
        <dbReference type="Rhea" id="RHEA:30187"/>
        <dbReference type="ChEBI" id="CHEBI:24646"/>
        <dbReference type="ChEBI" id="CHEBI:30839"/>
        <dbReference type="ChEBI" id="CHEBI:30864"/>
        <dbReference type="ChEBI" id="CHEBI:132124"/>
        <dbReference type="EC" id="1.3.5.2"/>
    </reaction>
</comment>
<evidence type="ECO:0000256" key="12">
    <source>
        <dbReference type="ARBA" id="ARBA00023136"/>
    </source>
</evidence>
<dbReference type="GO" id="GO:0005737">
    <property type="term" value="C:cytoplasm"/>
    <property type="evidence" value="ECO:0007669"/>
    <property type="project" value="InterPro"/>
</dbReference>
<evidence type="ECO:0000256" key="14">
    <source>
        <dbReference type="NCBIfam" id="TIGR01036"/>
    </source>
</evidence>
<dbReference type="PROSITE" id="PS00912">
    <property type="entry name" value="DHODEHASE_2"/>
    <property type="match status" value="1"/>
</dbReference>
<dbReference type="EMBL" id="MFTS01000003">
    <property type="protein sequence ID" value="OGI68621.1"/>
    <property type="molecule type" value="Genomic_DNA"/>
</dbReference>
<dbReference type="GO" id="GO:0106430">
    <property type="term" value="F:dihydroorotate dehydrogenase (quinone) activity"/>
    <property type="evidence" value="ECO:0007669"/>
    <property type="project" value="UniProtKB-EC"/>
</dbReference>
<name>A0A1F6VG31_9BACT</name>
<keyword evidence="9" id="KW-0288">FMN</keyword>
<dbReference type="PANTHER" id="PTHR48109">
    <property type="entry name" value="DIHYDROOROTATE DEHYDROGENASE (QUINONE), MITOCHONDRIAL-RELATED"/>
    <property type="match status" value="1"/>
</dbReference>
<dbReference type="CDD" id="cd04738">
    <property type="entry name" value="DHOD_2_like"/>
    <property type="match status" value="1"/>
</dbReference>
<evidence type="ECO:0000259" key="15">
    <source>
        <dbReference type="Pfam" id="PF01180"/>
    </source>
</evidence>
<feature type="domain" description="Dihydroorotate dehydrogenase catalytic" evidence="15">
    <location>
        <begin position="53"/>
        <end position="354"/>
    </location>
</feature>
<keyword evidence="11" id="KW-0560">Oxidoreductase</keyword>
<accession>A0A1F6VG31</accession>
<dbReference type="Pfam" id="PF01180">
    <property type="entry name" value="DHO_dh"/>
    <property type="match status" value="1"/>
</dbReference>
<dbReference type="GO" id="GO:0044205">
    <property type="term" value="P:'de novo' UMP biosynthetic process"/>
    <property type="evidence" value="ECO:0007669"/>
    <property type="project" value="UniProtKB-UniPathway"/>
</dbReference>
<evidence type="ECO:0000256" key="4">
    <source>
        <dbReference type="ARBA" id="ARBA00005161"/>
    </source>
</evidence>
<dbReference type="Gene3D" id="3.20.20.70">
    <property type="entry name" value="Aldolase class I"/>
    <property type="match status" value="1"/>
</dbReference>
<organism evidence="16 17">
    <name type="scientific">Candidatus Nomurabacteria bacterium RIFCSPHIGHO2_01_FULL_42_15</name>
    <dbReference type="NCBI Taxonomy" id="1801742"/>
    <lineage>
        <taxon>Bacteria</taxon>
        <taxon>Candidatus Nomuraibacteriota</taxon>
    </lineage>
</organism>
<evidence type="ECO:0000256" key="13">
    <source>
        <dbReference type="ARBA" id="ARBA00048639"/>
    </source>
</evidence>
<evidence type="ECO:0000256" key="10">
    <source>
        <dbReference type="ARBA" id="ARBA00022975"/>
    </source>
</evidence>
<evidence type="ECO:0000256" key="3">
    <source>
        <dbReference type="ARBA" id="ARBA00004370"/>
    </source>
</evidence>
<proteinExistence type="inferred from homology"/>
<dbReference type="InterPro" id="IPR005719">
    <property type="entry name" value="Dihydroorotate_DH_2"/>
</dbReference>
<evidence type="ECO:0000256" key="1">
    <source>
        <dbReference type="ARBA" id="ARBA00001917"/>
    </source>
</evidence>
<dbReference type="NCBIfam" id="TIGR01036">
    <property type="entry name" value="pyrD_sub2"/>
    <property type="match status" value="1"/>
</dbReference>
<evidence type="ECO:0000256" key="6">
    <source>
        <dbReference type="ARBA" id="ARBA00012791"/>
    </source>
</evidence>
<comment type="caution">
    <text evidence="16">The sequence shown here is derived from an EMBL/GenBank/DDBJ whole genome shotgun (WGS) entry which is preliminary data.</text>
</comment>
<keyword evidence="12" id="KW-0472">Membrane</keyword>
<dbReference type="GO" id="GO:0005886">
    <property type="term" value="C:plasma membrane"/>
    <property type="evidence" value="ECO:0007669"/>
    <property type="project" value="TreeGrafter"/>
</dbReference>
<dbReference type="InterPro" id="IPR013785">
    <property type="entry name" value="Aldolase_TIM"/>
</dbReference>
<evidence type="ECO:0000313" key="16">
    <source>
        <dbReference type="EMBL" id="OGI68621.1"/>
    </source>
</evidence>